<dbReference type="Pfam" id="PF12867">
    <property type="entry name" value="DinB_2"/>
    <property type="match status" value="1"/>
</dbReference>
<dbReference type="Gene3D" id="1.20.120.450">
    <property type="entry name" value="dinb family like domain"/>
    <property type="match status" value="1"/>
</dbReference>
<dbReference type="InterPro" id="IPR034660">
    <property type="entry name" value="DinB/YfiT-like"/>
</dbReference>
<name>A0A5B9EGM7_9BACT</name>
<dbReference type="SUPFAM" id="SSF109854">
    <property type="entry name" value="DinB/YfiT-like putative metalloenzymes"/>
    <property type="match status" value="1"/>
</dbReference>
<gene>
    <name evidence="2" type="ORF">FTW19_24985</name>
</gene>
<dbReference type="RefSeq" id="WP_147650263.1">
    <property type="nucleotide sequence ID" value="NZ_CP042806.1"/>
</dbReference>
<evidence type="ECO:0000313" key="3">
    <source>
        <dbReference type="Proteomes" id="UP000321820"/>
    </source>
</evidence>
<proteinExistence type="predicted"/>
<feature type="domain" description="DinB-like" evidence="1">
    <location>
        <begin position="28"/>
        <end position="162"/>
    </location>
</feature>
<dbReference type="KEGG" id="talb:FTW19_24985"/>
<sequence length="171" mass="19940">MTQIAVWFERKFSFGYPKELLPNLMARLRGTPARLEEELRGYTHQRLIARPEHGWSAQENAGHLLQLEPLWLTRVEDFVRGSNTLTPTDLANRATTDGGYNERPLEEILSGFRSARSRLLTRVVSLEEEAWDRSIVHPRLKQPMTLTDHLFFVAEHDDHHLARIWELFEGL</sequence>
<dbReference type="InterPro" id="IPR024775">
    <property type="entry name" value="DinB-like"/>
</dbReference>
<dbReference type="Proteomes" id="UP000321820">
    <property type="component" value="Chromosome"/>
</dbReference>
<dbReference type="AlphaFoldDB" id="A0A5B9EGM7"/>
<evidence type="ECO:0000313" key="2">
    <source>
        <dbReference type="EMBL" id="QEE30969.1"/>
    </source>
</evidence>
<reference evidence="2 3" key="1">
    <citation type="submission" date="2019-08" db="EMBL/GenBank/DDBJ databases">
        <title>Complete genome sequence of Terriglobus albidus strain ORNL.</title>
        <authorList>
            <person name="Podar M."/>
        </authorList>
    </citation>
    <scope>NUCLEOTIDE SEQUENCE [LARGE SCALE GENOMIC DNA]</scope>
    <source>
        <strain evidence="2 3">ORNL</strain>
    </source>
</reference>
<evidence type="ECO:0000259" key="1">
    <source>
        <dbReference type="Pfam" id="PF12867"/>
    </source>
</evidence>
<accession>A0A5B9EGM7</accession>
<keyword evidence="3" id="KW-1185">Reference proteome</keyword>
<protein>
    <submittedName>
        <fullName evidence="2">DinB family protein</fullName>
    </submittedName>
</protein>
<organism evidence="2 3">
    <name type="scientific">Terriglobus albidus</name>
    <dbReference type="NCBI Taxonomy" id="1592106"/>
    <lineage>
        <taxon>Bacteria</taxon>
        <taxon>Pseudomonadati</taxon>
        <taxon>Acidobacteriota</taxon>
        <taxon>Terriglobia</taxon>
        <taxon>Terriglobales</taxon>
        <taxon>Acidobacteriaceae</taxon>
        <taxon>Terriglobus</taxon>
    </lineage>
</organism>
<dbReference type="EMBL" id="CP042806">
    <property type="protein sequence ID" value="QEE30969.1"/>
    <property type="molecule type" value="Genomic_DNA"/>
</dbReference>
<dbReference type="OrthoDB" id="117346at2"/>